<feature type="domain" description="HTH lysR-type" evidence="2">
    <location>
        <begin position="137"/>
        <end position="180"/>
    </location>
</feature>
<feature type="compositionally biased region" description="Low complexity" evidence="1">
    <location>
        <begin position="45"/>
        <end position="57"/>
    </location>
</feature>
<feature type="compositionally biased region" description="Pro residues" evidence="1">
    <location>
        <begin position="9"/>
        <end position="25"/>
    </location>
</feature>
<feature type="compositionally biased region" description="Low complexity" evidence="1">
    <location>
        <begin position="205"/>
        <end position="235"/>
    </location>
</feature>
<dbReference type="InterPro" id="IPR036390">
    <property type="entry name" value="WH_DNA-bd_sf"/>
</dbReference>
<evidence type="ECO:0000256" key="1">
    <source>
        <dbReference type="SAM" id="MobiDB-lite"/>
    </source>
</evidence>
<feature type="non-terminal residue" evidence="3">
    <location>
        <position position="1"/>
    </location>
</feature>
<dbReference type="PROSITE" id="PS50931">
    <property type="entry name" value="HTH_LYSR"/>
    <property type="match status" value="1"/>
</dbReference>
<feature type="compositionally biased region" description="Basic residues" evidence="1">
    <location>
        <begin position="63"/>
        <end position="75"/>
    </location>
</feature>
<sequence length="495" mass="50436">GGGTGAASAPPPRPAPAVPAPPAPARQPRRWACWPRPGGTPHPRPWAARARGRPSLRPGGGPARRHAPPAPRRRPGAAPQAPAGPRPGCGRTGASSTGLQAAQQVLKALQKGQSSWEFPGSNEQGSDDRKPAIKEKVGLNGFVVFVQVAETRSFVAAGRLLGISASAIGKSVARLEDRLGHHADGRGHAVPGAQPPHPGRDRGRAAGAVAGQHRAARPAAGQPAPGQFAGAAGAGRVHARLSRDRAGPGLHRPAGRCDRGRLRRRGAHGRARRLTPVRAPAGRLRLPAGGLARLSGAARHAPGARGSAGAQLPALPLPPQRQAGALAAPGQQAHGRVFHDLLVALVEDLDARGDDGAVALRGGLDGGDFDQRLDGVAHQHGAEDLLVQLQHGQARALDHALQDEAFDQRIGHGARHGAAGNGAAVVALLDEDGLQHARGIDEGDQVGLGHGAAEGRRCARRSSPPGPAAPPCARPGAVACPWGPAGHPCARKNAA</sequence>
<protein>
    <submittedName>
        <fullName evidence="3">Predicted protein</fullName>
    </submittedName>
</protein>
<dbReference type="EMBL" id="DS546318">
    <property type="protein sequence ID" value="EDQ48522.1"/>
    <property type="molecule type" value="Genomic_DNA"/>
</dbReference>
<dbReference type="InterPro" id="IPR036388">
    <property type="entry name" value="WH-like_DNA-bd_sf"/>
</dbReference>
<dbReference type="Pfam" id="PF00126">
    <property type="entry name" value="HTH_1"/>
    <property type="match status" value="1"/>
</dbReference>
<dbReference type="SUPFAM" id="SSF46785">
    <property type="entry name" value="Winged helix' DNA-binding domain"/>
    <property type="match status" value="1"/>
</dbReference>
<feature type="region of interest" description="Disordered" evidence="1">
    <location>
        <begin position="110"/>
        <end position="129"/>
    </location>
</feature>
<dbReference type="AlphaFoldDB" id="A9U731"/>
<dbReference type="GO" id="GO:0003700">
    <property type="term" value="F:DNA-binding transcription factor activity"/>
    <property type="evidence" value="ECO:0007669"/>
    <property type="project" value="InterPro"/>
</dbReference>
<gene>
    <name evidence="3" type="ORF">PHYPADRAFT_103677</name>
</gene>
<proteinExistence type="predicted"/>
<evidence type="ECO:0000259" key="2">
    <source>
        <dbReference type="PROSITE" id="PS50931"/>
    </source>
</evidence>
<feature type="non-terminal residue" evidence="3">
    <location>
        <position position="495"/>
    </location>
</feature>
<dbReference type="Gene3D" id="1.10.10.10">
    <property type="entry name" value="Winged helix-like DNA-binding domain superfamily/Winged helix DNA-binding domain"/>
    <property type="match status" value="1"/>
</dbReference>
<accession>A9U731</accession>
<feature type="region of interest" description="Disordered" evidence="1">
    <location>
        <begin position="182"/>
        <end position="257"/>
    </location>
</feature>
<dbReference type="InterPro" id="IPR000847">
    <property type="entry name" value="LysR_HTH_N"/>
</dbReference>
<name>A9U731_PHYPA</name>
<feature type="compositionally biased region" description="Low complexity" evidence="1">
    <location>
        <begin position="76"/>
        <end position="99"/>
    </location>
</feature>
<feature type="region of interest" description="Disordered" evidence="1">
    <location>
        <begin position="1"/>
        <end position="99"/>
    </location>
</feature>
<feature type="compositionally biased region" description="Pro residues" evidence="1">
    <location>
        <begin position="464"/>
        <end position="473"/>
    </location>
</feature>
<evidence type="ECO:0000313" key="3">
    <source>
        <dbReference type="EMBL" id="EDQ48522.1"/>
    </source>
</evidence>
<organism>
    <name type="scientific">Physcomitrium patens</name>
    <name type="common">Spreading-leaved earth moss</name>
    <name type="synonym">Physcomitrella patens</name>
    <dbReference type="NCBI Taxonomy" id="3218"/>
    <lineage>
        <taxon>Eukaryota</taxon>
        <taxon>Viridiplantae</taxon>
        <taxon>Streptophyta</taxon>
        <taxon>Embryophyta</taxon>
        <taxon>Bryophyta</taxon>
        <taxon>Bryophytina</taxon>
        <taxon>Bryopsida</taxon>
        <taxon>Funariidae</taxon>
        <taxon>Funariales</taxon>
        <taxon>Funariaceae</taxon>
        <taxon>Physcomitrium</taxon>
    </lineage>
</organism>
<reference evidence="3" key="1">
    <citation type="journal article" date="2008" name="Science">
        <title>The Physcomitrella genome reveals evolutionary insights into the conquest of land by plants.</title>
        <authorList>
            <person name="Rensing S."/>
            <person name="Lang D."/>
            <person name="Zimmer A."/>
            <person name="Terry A."/>
            <person name="Salamov A."/>
            <person name="Shapiro H."/>
            <person name="Nishiyama T."/>
            <person name="Perroud P.-F."/>
            <person name="Lindquist E."/>
            <person name="Kamisugi Y."/>
            <person name="Tanahashi T."/>
            <person name="Sakakibara K."/>
            <person name="Fujita T."/>
            <person name="Oishi K."/>
            <person name="Shin-I T."/>
            <person name="Kuroki Y."/>
            <person name="Toyoda A."/>
            <person name="Suzuki Y."/>
            <person name="Hashimoto A."/>
            <person name="Yamaguchi K."/>
            <person name="Sugano A."/>
            <person name="Kohara Y."/>
            <person name="Fujiyama A."/>
            <person name="Anterola A."/>
            <person name="Aoki S."/>
            <person name="Ashton N."/>
            <person name="Barbazuk W.B."/>
            <person name="Barker E."/>
            <person name="Bennetzen J."/>
            <person name="Bezanilla M."/>
            <person name="Blankenship R."/>
            <person name="Cho S.H."/>
            <person name="Dutcher S."/>
            <person name="Estelle M."/>
            <person name="Fawcett J.A."/>
            <person name="Gundlach H."/>
            <person name="Hanada K."/>
            <person name="Heyl A."/>
            <person name="Hicks K.A."/>
            <person name="Hugh J."/>
            <person name="Lohr M."/>
            <person name="Mayer K."/>
            <person name="Melkozernov A."/>
            <person name="Murata T."/>
            <person name="Nelson D."/>
            <person name="Pils B."/>
            <person name="Prigge M."/>
            <person name="Reiss B."/>
            <person name="Renner T."/>
            <person name="Rombauts S."/>
            <person name="Rushton P."/>
            <person name="Sanderfoot A."/>
            <person name="Schween G."/>
            <person name="Shiu S.-H."/>
            <person name="Stueber K."/>
            <person name="Theodoulou F.L."/>
            <person name="Tu H."/>
            <person name="Van de Peer Y."/>
            <person name="Verrier P.J."/>
            <person name="Waters E."/>
            <person name="Wood A."/>
            <person name="Yang L."/>
            <person name="Cove D."/>
            <person name="Cuming A."/>
            <person name="Hasebe M."/>
            <person name="Lucas S."/>
            <person name="Mishler D.B."/>
            <person name="Reski R."/>
            <person name="Grigoriev I."/>
            <person name="Quatrano R.S."/>
            <person name="Boore J.L."/>
        </authorList>
    </citation>
    <scope>NUCLEOTIDE SEQUENCE [LARGE SCALE GENOMIC DNA]</scope>
</reference>
<feature type="region of interest" description="Disordered" evidence="1">
    <location>
        <begin position="441"/>
        <end position="475"/>
    </location>
</feature>